<dbReference type="PANTHER" id="PTHR13789:SF309">
    <property type="entry name" value="PUTATIVE (AFU_ORTHOLOGUE AFUA_6G14510)-RELATED"/>
    <property type="match status" value="1"/>
</dbReference>
<reference evidence="8 9" key="1">
    <citation type="journal article" date="2021" name="Nat. Commun.">
        <title>Genetic determinants of endophytism in the Arabidopsis root mycobiome.</title>
        <authorList>
            <person name="Mesny F."/>
            <person name="Miyauchi S."/>
            <person name="Thiergart T."/>
            <person name="Pickel B."/>
            <person name="Atanasova L."/>
            <person name="Karlsson M."/>
            <person name="Huettel B."/>
            <person name="Barry K.W."/>
            <person name="Haridas S."/>
            <person name="Chen C."/>
            <person name="Bauer D."/>
            <person name="Andreopoulos W."/>
            <person name="Pangilinan J."/>
            <person name="LaButti K."/>
            <person name="Riley R."/>
            <person name="Lipzen A."/>
            <person name="Clum A."/>
            <person name="Drula E."/>
            <person name="Henrissat B."/>
            <person name="Kohler A."/>
            <person name="Grigoriev I.V."/>
            <person name="Martin F.M."/>
            <person name="Hacquard S."/>
        </authorList>
    </citation>
    <scope>NUCLEOTIDE SEQUENCE [LARGE SCALE GENOMIC DNA]</scope>
    <source>
        <strain evidence="8 9">MPI-SDFR-AT-0080</strain>
    </source>
</reference>
<dbReference type="Proteomes" id="UP000774617">
    <property type="component" value="Unassembled WGS sequence"/>
</dbReference>
<dbReference type="InterPro" id="IPR002938">
    <property type="entry name" value="FAD-bd"/>
</dbReference>
<dbReference type="PANTHER" id="PTHR13789">
    <property type="entry name" value="MONOOXYGENASE"/>
    <property type="match status" value="1"/>
</dbReference>
<evidence type="ECO:0000313" key="9">
    <source>
        <dbReference type="Proteomes" id="UP000774617"/>
    </source>
</evidence>
<proteinExistence type="inferred from homology"/>
<dbReference type="EMBL" id="JAGTJR010000014">
    <property type="protein sequence ID" value="KAH7049292.1"/>
    <property type="molecule type" value="Genomic_DNA"/>
</dbReference>
<dbReference type="Pfam" id="PF01494">
    <property type="entry name" value="FAD_binding_3"/>
    <property type="match status" value="1"/>
</dbReference>
<dbReference type="InterPro" id="IPR050493">
    <property type="entry name" value="FAD-dep_Monooxygenase_BioMet"/>
</dbReference>
<comment type="similarity">
    <text evidence="1">Belongs to the paxM FAD-dependent monooxygenase family.</text>
</comment>
<dbReference type="PRINTS" id="PR00420">
    <property type="entry name" value="RNGMNOXGNASE"/>
</dbReference>
<feature type="domain" description="FAD-binding" evidence="7">
    <location>
        <begin position="10"/>
        <end position="170"/>
    </location>
</feature>
<protein>
    <submittedName>
        <fullName evidence="8">FAD-binding monooxygenase</fullName>
    </submittedName>
</protein>
<dbReference type="SUPFAM" id="SSF54373">
    <property type="entry name" value="FAD-linked reductases, C-terminal domain"/>
    <property type="match status" value="1"/>
</dbReference>
<feature type="region of interest" description="Disordered" evidence="6">
    <location>
        <begin position="86"/>
        <end position="106"/>
    </location>
</feature>
<evidence type="ECO:0000256" key="3">
    <source>
        <dbReference type="ARBA" id="ARBA00022827"/>
    </source>
</evidence>
<gene>
    <name evidence="8" type="ORF">B0J12DRAFT_574357</name>
</gene>
<dbReference type="SUPFAM" id="SSF51905">
    <property type="entry name" value="FAD/NAD(P)-binding domain"/>
    <property type="match status" value="1"/>
</dbReference>
<evidence type="ECO:0000256" key="2">
    <source>
        <dbReference type="ARBA" id="ARBA00022630"/>
    </source>
</evidence>
<keyword evidence="3" id="KW-0274">FAD</keyword>
<evidence type="ECO:0000256" key="6">
    <source>
        <dbReference type="SAM" id="MobiDB-lite"/>
    </source>
</evidence>
<evidence type="ECO:0000256" key="1">
    <source>
        <dbReference type="ARBA" id="ARBA00007992"/>
    </source>
</evidence>
<sequence length="429" mass="46954">MTVDVSIRHLKVAIVGGGPGGLATAIALSKVPNVEVTIYEQASVLREVGAGISIGPNSWNVLELLGVADTLTSGHRTWTVLNMNGRSGQELHRREKPQTDTKRPPIRTQRTKLQSALLAHVNPDTIQLSKKLTNIVDKGEEGVELNFKDGTSTTVDLVVGADGIRSASIPRPTLTVSKVVRDTAWPDYEIKFTGTTIWRTLLPWDAVKDLDPRFEISGWWHTPTTHVYFSPVGEGLWEIAARAWHDPAVHSASKVSWGVPVENSHVESHFTEYLPEIREVLARVPPGGWREFAAFAGPELESLTAWDNKIVLVGDSSHALSGAFGSGAGFAMEDGWILAQSLAYAKNELRRALPLFEAIRLPYYSRMYAHLASDAARRAAKLREIGNPSFDEQVANKTIVDGGGDMSWIYQNNIGTVWNQSVEALNGAP</sequence>
<dbReference type="GO" id="GO:0004497">
    <property type="term" value="F:monooxygenase activity"/>
    <property type="evidence" value="ECO:0007669"/>
    <property type="project" value="UniProtKB-KW"/>
</dbReference>
<keyword evidence="5 8" id="KW-0503">Monooxygenase</keyword>
<organism evidence="8 9">
    <name type="scientific">Macrophomina phaseolina</name>
    <dbReference type="NCBI Taxonomy" id="35725"/>
    <lineage>
        <taxon>Eukaryota</taxon>
        <taxon>Fungi</taxon>
        <taxon>Dikarya</taxon>
        <taxon>Ascomycota</taxon>
        <taxon>Pezizomycotina</taxon>
        <taxon>Dothideomycetes</taxon>
        <taxon>Dothideomycetes incertae sedis</taxon>
        <taxon>Botryosphaeriales</taxon>
        <taxon>Botryosphaeriaceae</taxon>
        <taxon>Macrophomina</taxon>
    </lineage>
</organism>
<feature type="compositionally biased region" description="Basic and acidic residues" evidence="6">
    <location>
        <begin position="89"/>
        <end position="103"/>
    </location>
</feature>
<evidence type="ECO:0000256" key="4">
    <source>
        <dbReference type="ARBA" id="ARBA00023002"/>
    </source>
</evidence>
<keyword evidence="9" id="KW-1185">Reference proteome</keyword>
<evidence type="ECO:0000313" key="8">
    <source>
        <dbReference type="EMBL" id="KAH7049292.1"/>
    </source>
</evidence>
<dbReference type="Gene3D" id="3.50.50.60">
    <property type="entry name" value="FAD/NAD(P)-binding domain"/>
    <property type="match status" value="1"/>
</dbReference>
<comment type="caution">
    <text evidence="8">The sequence shown here is derived from an EMBL/GenBank/DDBJ whole genome shotgun (WGS) entry which is preliminary data.</text>
</comment>
<evidence type="ECO:0000256" key="5">
    <source>
        <dbReference type="ARBA" id="ARBA00023033"/>
    </source>
</evidence>
<name>A0ABQ8G9S8_9PEZI</name>
<keyword evidence="4" id="KW-0560">Oxidoreductase</keyword>
<accession>A0ABQ8G9S8</accession>
<evidence type="ECO:0000259" key="7">
    <source>
        <dbReference type="Pfam" id="PF01494"/>
    </source>
</evidence>
<dbReference type="InterPro" id="IPR036188">
    <property type="entry name" value="FAD/NAD-bd_sf"/>
</dbReference>
<keyword evidence="2" id="KW-0285">Flavoprotein</keyword>